<dbReference type="InterPro" id="IPR036034">
    <property type="entry name" value="PDZ_sf"/>
</dbReference>
<evidence type="ECO:0000313" key="1">
    <source>
        <dbReference type="EMBL" id="AMO68063.1"/>
    </source>
</evidence>
<gene>
    <name evidence="1" type="ORF">AZF00_06985</name>
</gene>
<dbReference type="Proteomes" id="UP000074119">
    <property type="component" value="Chromosome"/>
</dbReference>
<evidence type="ECO:0008006" key="3">
    <source>
        <dbReference type="Google" id="ProtNLM"/>
    </source>
</evidence>
<accession>A0A127M4C3</accession>
<dbReference type="STRING" id="1470434.AZF00_06985"/>
<dbReference type="KEGG" id="zal:AZF00_06985"/>
<dbReference type="Gene3D" id="2.30.42.10">
    <property type="match status" value="1"/>
</dbReference>
<dbReference type="EMBL" id="CP014544">
    <property type="protein sequence ID" value="AMO68063.1"/>
    <property type="molecule type" value="Genomic_DNA"/>
</dbReference>
<name>A0A127M4C3_9GAMM</name>
<reference evidence="1 2" key="1">
    <citation type="submission" date="2015-12" db="EMBL/GenBank/DDBJ databases">
        <authorList>
            <person name="Shamseldin A."/>
            <person name="Moawad H."/>
            <person name="Abd El-Rahim W.M."/>
            <person name="Sadowsky M.J."/>
        </authorList>
    </citation>
    <scope>NUCLEOTIDE SEQUENCE [LARGE SCALE GENOMIC DNA]</scope>
    <source>
        <strain evidence="1 2">SM2</strain>
    </source>
</reference>
<dbReference type="SUPFAM" id="SSF50156">
    <property type="entry name" value="PDZ domain-like"/>
    <property type="match status" value="1"/>
</dbReference>
<dbReference type="AlphaFoldDB" id="A0A127M4C3"/>
<protein>
    <recommendedName>
        <fullName evidence="3">Type II secretion system protein C</fullName>
    </recommendedName>
</protein>
<dbReference type="RefSeq" id="WP_062383492.1">
    <property type="nucleotide sequence ID" value="NZ_CP014544.1"/>
</dbReference>
<organism evidence="1 2">
    <name type="scientific">Zhongshania aliphaticivorans</name>
    <dbReference type="NCBI Taxonomy" id="1470434"/>
    <lineage>
        <taxon>Bacteria</taxon>
        <taxon>Pseudomonadati</taxon>
        <taxon>Pseudomonadota</taxon>
        <taxon>Gammaproteobacteria</taxon>
        <taxon>Cellvibrionales</taxon>
        <taxon>Spongiibacteraceae</taxon>
        <taxon>Zhongshania</taxon>
    </lineage>
</organism>
<evidence type="ECO:0000313" key="2">
    <source>
        <dbReference type="Proteomes" id="UP000074119"/>
    </source>
</evidence>
<sequence>MLLKWLQALSIGGVTAMLLMMLNTLSPANDAASEEEMIFNADNASTFGEEPQPRRKLQLLTLGHDEGGAFAQLKIGSDVQQLRAGETILPCVVLAKILDDSVLINNCGGYALLAPLLTSAGDIFALNIEQYDALNLAEPRIVDLRNNSAARKLIADYRQRLYQRPLSLRGAVDIEVRVDPLGERRYYLSPGKDQALFETLALRAGDRVVAINGLSLASSEALTDIYGVLANIEQLALTLERGEQRVVLLLRF</sequence>
<proteinExistence type="predicted"/>